<dbReference type="InterPro" id="IPR021153">
    <property type="entry name" value="HrcA_C"/>
</dbReference>
<name>A0A2H0XB88_UNCKA</name>
<keyword evidence="2" id="KW-0805">Transcription regulation</keyword>
<evidence type="ECO:0000259" key="5">
    <source>
        <dbReference type="Pfam" id="PF01628"/>
    </source>
</evidence>
<proteinExistence type="predicted"/>
<sequence length="244" mass="27521">MGFDLTDRQVKLLEAVINEYLESSEAVGSQTIVDRYKIPCSAATIRNEMADLMERGFLLMSHTSSGRKPTPLAYRFFIQELLQEDDIPVLQEVAIKQRMWPVRFETEKLLKQASLALSDTTHELAFATTNDGFSLYTGVANILDYAEFWDINIAKSALAILDRFEIMNEILTKASYGEKEVSILMGDEAGMEGLEESSFVFSKYITRGKGGFIGILGPSRMKYNNVIPNVRYVKNLVEELTSGW</sequence>
<reference evidence="7" key="1">
    <citation type="submission" date="2017-09" db="EMBL/GenBank/DDBJ databases">
        <title>Depth-based differentiation of microbial function through sediment-hosted aquifers and enrichment of novel symbionts in the deep terrestrial subsurface.</title>
        <authorList>
            <person name="Probst A.J."/>
            <person name="Ladd B."/>
            <person name="Jarett J.K."/>
            <person name="Geller-Mcgrath D.E."/>
            <person name="Sieber C.M.K."/>
            <person name="Emerson J.B."/>
            <person name="Anantharaman K."/>
            <person name="Thomas B.C."/>
            <person name="Malmstrom R."/>
            <person name="Stieglmeier M."/>
            <person name="Klingl A."/>
            <person name="Woyke T."/>
            <person name="Ryan C.M."/>
            <person name="Banfield J.F."/>
        </authorList>
    </citation>
    <scope>NUCLEOTIDE SEQUENCE [LARGE SCALE GENOMIC DNA]</scope>
</reference>
<feature type="domain" description="Heat-inducible transcription repressor HrcA C-terminal" evidence="5">
    <location>
        <begin position="106"/>
        <end position="227"/>
    </location>
</feature>
<dbReference type="Gene3D" id="1.10.10.10">
    <property type="entry name" value="Winged helix-like DNA-binding domain superfamily/Winged helix DNA-binding domain"/>
    <property type="match status" value="1"/>
</dbReference>
<keyword evidence="4" id="KW-0804">Transcription</keyword>
<gene>
    <name evidence="6" type="ORF">COT50_03210</name>
</gene>
<evidence type="ECO:0000256" key="4">
    <source>
        <dbReference type="ARBA" id="ARBA00023163"/>
    </source>
</evidence>
<evidence type="ECO:0000256" key="3">
    <source>
        <dbReference type="ARBA" id="ARBA00023016"/>
    </source>
</evidence>
<dbReference type="GO" id="GO:0045892">
    <property type="term" value="P:negative regulation of DNA-templated transcription"/>
    <property type="evidence" value="ECO:0007669"/>
    <property type="project" value="TreeGrafter"/>
</dbReference>
<evidence type="ECO:0000256" key="1">
    <source>
        <dbReference type="ARBA" id="ARBA00022491"/>
    </source>
</evidence>
<dbReference type="SUPFAM" id="SSF55781">
    <property type="entry name" value="GAF domain-like"/>
    <property type="match status" value="1"/>
</dbReference>
<dbReference type="EMBL" id="PEYU01000071">
    <property type="protein sequence ID" value="PIS22207.1"/>
    <property type="molecule type" value="Genomic_DNA"/>
</dbReference>
<dbReference type="InterPro" id="IPR002571">
    <property type="entry name" value="HrcA"/>
</dbReference>
<evidence type="ECO:0000256" key="2">
    <source>
        <dbReference type="ARBA" id="ARBA00023015"/>
    </source>
</evidence>
<protein>
    <recommendedName>
        <fullName evidence="5">Heat-inducible transcription repressor HrcA C-terminal domain-containing protein</fullName>
    </recommendedName>
</protein>
<dbReference type="AlphaFoldDB" id="A0A2H0XB88"/>
<dbReference type="Gene3D" id="3.30.450.40">
    <property type="match status" value="1"/>
</dbReference>
<organism evidence="6 7">
    <name type="scientific">candidate division WWE3 bacterium CG08_land_8_20_14_0_20_41_10</name>
    <dbReference type="NCBI Taxonomy" id="1975085"/>
    <lineage>
        <taxon>Bacteria</taxon>
        <taxon>Katanobacteria</taxon>
    </lineage>
</organism>
<dbReference type="Proteomes" id="UP000231252">
    <property type="component" value="Unassembled WGS sequence"/>
</dbReference>
<dbReference type="PANTHER" id="PTHR34824:SF1">
    <property type="entry name" value="HEAT-INDUCIBLE TRANSCRIPTION REPRESSOR HRCA"/>
    <property type="match status" value="1"/>
</dbReference>
<keyword evidence="1" id="KW-0678">Repressor</keyword>
<dbReference type="SUPFAM" id="SSF46785">
    <property type="entry name" value="Winged helix' DNA-binding domain"/>
    <property type="match status" value="1"/>
</dbReference>
<dbReference type="GO" id="GO:0003677">
    <property type="term" value="F:DNA binding"/>
    <property type="evidence" value="ECO:0007669"/>
    <property type="project" value="InterPro"/>
</dbReference>
<evidence type="ECO:0000313" key="6">
    <source>
        <dbReference type="EMBL" id="PIS22207.1"/>
    </source>
</evidence>
<dbReference type="PANTHER" id="PTHR34824">
    <property type="entry name" value="HEAT-INDUCIBLE TRANSCRIPTION REPRESSOR HRCA"/>
    <property type="match status" value="1"/>
</dbReference>
<keyword evidence="3" id="KW-0346">Stress response</keyword>
<accession>A0A2H0XB88</accession>
<dbReference type="InterPro" id="IPR036390">
    <property type="entry name" value="WH_DNA-bd_sf"/>
</dbReference>
<evidence type="ECO:0000313" key="7">
    <source>
        <dbReference type="Proteomes" id="UP000231252"/>
    </source>
</evidence>
<dbReference type="InterPro" id="IPR029016">
    <property type="entry name" value="GAF-like_dom_sf"/>
</dbReference>
<dbReference type="InterPro" id="IPR036388">
    <property type="entry name" value="WH-like_DNA-bd_sf"/>
</dbReference>
<comment type="caution">
    <text evidence="6">The sequence shown here is derived from an EMBL/GenBank/DDBJ whole genome shotgun (WGS) entry which is preliminary data.</text>
</comment>
<dbReference type="Pfam" id="PF01628">
    <property type="entry name" value="HrcA"/>
    <property type="match status" value="1"/>
</dbReference>